<dbReference type="PANTHER" id="PTHR37302">
    <property type="entry name" value="SLR1116 PROTEIN"/>
    <property type="match status" value="1"/>
</dbReference>
<dbReference type="RefSeq" id="WP_131011451.1">
    <property type="nucleotide sequence ID" value="NZ_SIRE01000002.1"/>
</dbReference>
<evidence type="ECO:0000313" key="6">
    <source>
        <dbReference type="Proteomes" id="UP000293142"/>
    </source>
</evidence>
<organism evidence="5 6">
    <name type="scientific">Paenibacillus thalictri</name>
    <dbReference type="NCBI Taxonomy" id="2527873"/>
    <lineage>
        <taxon>Bacteria</taxon>
        <taxon>Bacillati</taxon>
        <taxon>Bacillota</taxon>
        <taxon>Bacilli</taxon>
        <taxon>Bacillales</taxon>
        <taxon>Paenibacillaceae</taxon>
        <taxon>Paenibacillus</taxon>
    </lineage>
</organism>
<reference evidence="5 6" key="1">
    <citation type="submission" date="2019-02" db="EMBL/GenBank/DDBJ databases">
        <title>Paenibacillus sp. nov., isolated from surface-sterilized tissue of Thalictrum simplex L.</title>
        <authorList>
            <person name="Tuo L."/>
        </authorList>
    </citation>
    <scope>NUCLEOTIDE SEQUENCE [LARGE SCALE GENOMIC DNA]</scope>
    <source>
        <strain evidence="5 6">N2SHLJ1</strain>
    </source>
</reference>
<dbReference type="GO" id="GO:0046872">
    <property type="term" value="F:metal ion binding"/>
    <property type="evidence" value="ECO:0007669"/>
    <property type="project" value="UniProtKB-KW"/>
</dbReference>
<dbReference type="InterPro" id="IPR007837">
    <property type="entry name" value="DinB"/>
</dbReference>
<comment type="caution">
    <text evidence="5">The sequence shown here is derived from an EMBL/GenBank/DDBJ whole genome shotgun (WGS) entry which is preliminary data.</text>
</comment>
<evidence type="ECO:0000256" key="3">
    <source>
        <dbReference type="PIRSR" id="PIRSR607837-1"/>
    </source>
</evidence>
<evidence type="ECO:0000256" key="1">
    <source>
        <dbReference type="ARBA" id="ARBA00008635"/>
    </source>
</evidence>
<evidence type="ECO:0000256" key="4">
    <source>
        <dbReference type="SAM" id="Coils"/>
    </source>
</evidence>
<dbReference type="Gene3D" id="1.20.120.450">
    <property type="entry name" value="dinb family like domain"/>
    <property type="match status" value="1"/>
</dbReference>
<feature type="binding site" evidence="3">
    <location>
        <position position="140"/>
    </location>
    <ligand>
        <name>a divalent metal cation</name>
        <dbReference type="ChEBI" id="CHEBI:60240"/>
    </ligand>
</feature>
<dbReference type="SUPFAM" id="SSF109854">
    <property type="entry name" value="DinB/YfiT-like putative metalloenzymes"/>
    <property type="match status" value="1"/>
</dbReference>
<dbReference type="Proteomes" id="UP000293142">
    <property type="component" value="Unassembled WGS sequence"/>
</dbReference>
<keyword evidence="2 3" id="KW-0479">Metal-binding</keyword>
<feature type="binding site" evidence="3">
    <location>
        <position position="48"/>
    </location>
    <ligand>
        <name>a divalent metal cation</name>
        <dbReference type="ChEBI" id="CHEBI:60240"/>
    </ligand>
</feature>
<comment type="similarity">
    <text evidence="1">Belongs to the DinB family.</text>
</comment>
<keyword evidence="4" id="KW-0175">Coiled coil</keyword>
<feature type="coiled-coil region" evidence="4">
    <location>
        <begin position="65"/>
        <end position="104"/>
    </location>
</feature>
<dbReference type="OrthoDB" id="9811413at2"/>
<name>A0A4Q9DYX7_9BACL</name>
<dbReference type="Pfam" id="PF05163">
    <property type="entry name" value="DinB"/>
    <property type="match status" value="1"/>
</dbReference>
<protein>
    <submittedName>
        <fullName evidence="5">Damage-inducible protein DinB</fullName>
    </submittedName>
</protein>
<dbReference type="EMBL" id="SIRE01000002">
    <property type="protein sequence ID" value="TBL81665.1"/>
    <property type="molecule type" value="Genomic_DNA"/>
</dbReference>
<keyword evidence="6" id="KW-1185">Reference proteome</keyword>
<feature type="binding site" evidence="3">
    <location>
        <position position="136"/>
    </location>
    <ligand>
        <name>a divalent metal cation</name>
        <dbReference type="ChEBI" id="CHEBI:60240"/>
    </ligand>
</feature>
<dbReference type="PANTHER" id="PTHR37302:SF1">
    <property type="entry name" value="PROTEIN DINB"/>
    <property type="match status" value="1"/>
</dbReference>
<evidence type="ECO:0000256" key="2">
    <source>
        <dbReference type="ARBA" id="ARBA00022723"/>
    </source>
</evidence>
<sequence length="167" mass="19552">MTEIVMDMYHFHVWANRTILKRLKEIPREVYTQELTSVFPSVSKVMPHIYITDLCWYRILSGENMSDAMEHAHGLKEQIEALELEELEVKFSELAESYKALLGQLKHLDQTIVVDNPYAGIRDTSYSEIILQTVNHATYHRGNITAMLRQMGYPSVMTEYALYWYSK</sequence>
<proteinExistence type="inferred from homology"/>
<evidence type="ECO:0000313" key="5">
    <source>
        <dbReference type="EMBL" id="TBL81665.1"/>
    </source>
</evidence>
<accession>A0A4Q9DYX7</accession>
<dbReference type="AlphaFoldDB" id="A0A4Q9DYX7"/>
<gene>
    <name evidence="5" type="ORF">EYB31_01310</name>
</gene>
<dbReference type="InterPro" id="IPR034660">
    <property type="entry name" value="DinB/YfiT-like"/>
</dbReference>